<comment type="caution">
    <text evidence="1">The sequence shown here is derived from an EMBL/GenBank/DDBJ whole genome shotgun (WGS) entry which is preliminary data.</text>
</comment>
<gene>
    <name evidence="1" type="ORF">LCGC14_1974010</name>
</gene>
<proteinExistence type="predicted"/>
<accession>A0A0F9FAV0</accession>
<dbReference type="AlphaFoldDB" id="A0A0F9FAV0"/>
<name>A0A0F9FAV0_9ZZZZ</name>
<protein>
    <submittedName>
        <fullName evidence="1">Uncharacterized protein</fullName>
    </submittedName>
</protein>
<dbReference type="EMBL" id="LAZR01021963">
    <property type="protein sequence ID" value="KKL83504.1"/>
    <property type="molecule type" value="Genomic_DNA"/>
</dbReference>
<reference evidence="1" key="1">
    <citation type="journal article" date="2015" name="Nature">
        <title>Complex archaea that bridge the gap between prokaryotes and eukaryotes.</title>
        <authorList>
            <person name="Spang A."/>
            <person name="Saw J.H."/>
            <person name="Jorgensen S.L."/>
            <person name="Zaremba-Niedzwiedzka K."/>
            <person name="Martijn J."/>
            <person name="Lind A.E."/>
            <person name="van Eijk R."/>
            <person name="Schleper C."/>
            <person name="Guy L."/>
            <person name="Ettema T.J."/>
        </authorList>
    </citation>
    <scope>NUCLEOTIDE SEQUENCE</scope>
</reference>
<evidence type="ECO:0000313" key="1">
    <source>
        <dbReference type="EMBL" id="KKL83504.1"/>
    </source>
</evidence>
<organism evidence="1">
    <name type="scientific">marine sediment metagenome</name>
    <dbReference type="NCBI Taxonomy" id="412755"/>
    <lineage>
        <taxon>unclassified sequences</taxon>
        <taxon>metagenomes</taxon>
        <taxon>ecological metagenomes</taxon>
    </lineage>
</organism>
<feature type="non-terminal residue" evidence="1">
    <location>
        <position position="78"/>
    </location>
</feature>
<sequence length="78" mass="8620">MPHTWDVWGGWGICPKCQPRVKADGGVADVRFGAYANGKPKPGFEKPNSERLRELSQIDARCNAIGLARADEILVERL</sequence>